<dbReference type="InterPro" id="IPR029479">
    <property type="entry name" value="Nitroreductase"/>
</dbReference>
<dbReference type="RefSeq" id="WP_104985667.1">
    <property type="nucleotide sequence ID" value="NZ_CP012673.1"/>
</dbReference>
<dbReference type="AlphaFoldDB" id="A0A2L0F7Z8"/>
<dbReference type="SUPFAM" id="SSF55469">
    <property type="entry name" value="FMN-dependent nitroreductase-like"/>
    <property type="match status" value="1"/>
</dbReference>
<accession>A0A2L0F7Z8</accession>
<name>A0A2L0F7Z8_SORCE</name>
<gene>
    <name evidence="2" type="ORF">SOCE26_092140</name>
</gene>
<dbReference type="Pfam" id="PF00881">
    <property type="entry name" value="Nitroreductase"/>
    <property type="match status" value="1"/>
</dbReference>
<dbReference type="EMBL" id="CP012673">
    <property type="protein sequence ID" value="AUX47690.1"/>
    <property type="molecule type" value="Genomic_DNA"/>
</dbReference>
<dbReference type="OrthoDB" id="9801593at2"/>
<protein>
    <recommendedName>
        <fullName evidence="1">Nitroreductase domain-containing protein</fullName>
    </recommendedName>
</protein>
<dbReference type="InterPro" id="IPR052544">
    <property type="entry name" value="Bacteriocin_Proc_Enz"/>
</dbReference>
<organism evidence="2 3">
    <name type="scientific">Sorangium cellulosum</name>
    <name type="common">Polyangium cellulosum</name>
    <dbReference type="NCBI Taxonomy" id="56"/>
    <lineage>
        <taxon>Bacteria</taxon>
        <taxon>Pseudomonadati</taxon>
        <taxon>Myxococcota</taxon>
        <taxon>Polyangia</taxon>
        <taxon>Polyangiales</taxon>
        <taxon>Polyangiaceae</taxon>
        <taxon>Sorangium</taxon>
    </lineage>
</organism>
<dbReference type="PANTHER" id="PTHR43745">
    <property type="entry name" value="NITROREDUCTASE MJ1384-RELATED"/>
    <property type="match status" value="1"/>
</dbReference>
<dbReference type="GO" id="GO:0016491">
    <property type="term" value="F:oxidoreductase activity"/>
    <property type="evidence" value="ECO:0007669"/>
    <property type="project" value="InterPro"/>
</dbReference>
<dbReference type="InterPro" id="IPR000415">
    <property type="entry name" value="Nitroreductase-like"/>
</dbReference>
<feature type="domain" description="Nitroreductase" evidence="1">
    <location>
        <begin position="134"/>
        <end position="244"/>
    </location>
</feature>
<dbReference type="Gene3D" id="3.40.109.10">
    <property type="entry name" value="NADH Oxidase"/>
    <property type="match status" value="1"/>
</dbReference>
<dbReference type="PANTHER" id="PTHR43745:SF2">
    <property type="entry name" value="NITROREDUCTASE MJ1384-RELATED"/>
    <property type="match status" value="1"/>
</dbReference>
<evidence type="ECO:0000259" key="1">
    <source>
        <dbReference type="Pfam" id="PF00881"/>
    </source>
</evidence>
<evidence type="ECO:0000313" key="3">
    <source>
        <dbReference type="Proteomes" id="UP000238348"/>
    </source>
</evidence>
<dbReference type="Proteomes" id="UP000238348">
    <property type="component" value="Chromosome"/>
</dbReference>
<evidence type="ECO:0000313" key="2">
    <source>
        <dbReference type="EMBL" id="AUX47690.1"/>
    </source>
</evidence>
<sequence length="267" mass="27778">MSKVQAVDDSLFATTERPWSVVAAMIEGTRARAAGAPLAPLTPECAAPWPPARARIALPEPSPRPGDGRTVAELLRARRSGGLAPEGLALAPFATLLSVAGRDVAGAFFLDAKLAPHVCPVVFDVEGIAPGAYRYRPDVHALEALGPADRAAVRDDVLLQWEHGGAAALLFLVVPLASWLRRYGDRGYRAAAMSAGWVADRLYVAAEHLGLTYSASGGFAPAKADELFGLDRVERTCFFAFVVGGARRRAAGTVGGAQGAAGGGAQP</sequence>
<reference evidence="2 3" key="1">
    <citation type="submission" date="2015-09" db="EMBL/GenBank/DDBJ databases">
        <title>Sorangium comparison.</title>
        <authorList>
            <person name="Zaburannyi N."/>
            <person name="Bunk B."/>
            <person name="Overmann J."/>
            <person name="Mueller R."/>
        </authorList>
    </citation>
    <scope>NUCLEOTIDE SEQUENCE [LARGE SCALE GENOMIC DNA]</scope>
    <source>
        <strain evidence="2 3">So ce26</strain>
    </source>
</reference>
<proteinExistence type="predicted"/>